<evidence type="ECO:0000256" key="3">
    <source>
        <dbReference type="ARBA" id="ARBA00022839"/>
    </source>
</evidence>
<dbReference type="CDD" id="cd06127">
    <property type="entry name" value="DEDDh"/>
    <property type="match status" value="1"/>
</dbReference>
<dbReference type="InterPro" id="IPR013520">
    <property type="entry name" value="Ribonucl_H"/>
</dbReference>
<comment type="subunit">
    <text evidence="5">DNA polymerase III contains a core (composed of alpha, epsilon and theta chains) that associates with a tau subunit. This core dimerizes to form the POLIII' complex. PolIII' associates with the gamma complex (composed of gamma, delta, delta', psi and chi chains) and with the beta chain to form the complete DNA polymerase III complex.</text>
</comment>
<comment type="function">
    <text evidence="4">DNA polymerase III is a complex, multichain enzyme responsible for most of the replicative synthesis in bacteria. The epsilon subunit contain the editing function and is a proofreading 3'-5' exonuclease.</text>
</comment>
<keyword evidence="3" id="KW-0269">Exonuclease</keyword>
<evidence type="ECO:0000256" key="4">
    <source>
        <dbReference type="ARBA" id="ARBA00025483"/>
    </source>
</evidence>
<dbReference type="GO" id="GO:0005829">
    <property type="term" value="C:cytosol"/>
    <property type="evidence" value="ECO:0007669"/>
    <property type="project" value="TreeGrafter"/>
</dbReference>
<evidence type="ECO:0000256" key="2">
    <source>
        <dbReference type="ARBA" id="ARBA00022801"/>
    </source>
</evidence>
<dbReference type="InterPro" id="IPR036397">
    <property type="entry name" value="RNaseH_sf"/>
</dbReference>
<keyword evidence="1" id="KW-0540">Nuclease</keyword>
<feature type="domain" description="Exonuclease" evidence="6">
    <location>
        <begin position="33"/>
        <end position="206"/>
    </location>
</feature>
<keyword evidence="8" id="KW-1185">Reference proteome</keyword>
<proteinExistence type="predicted"/>
<dbReference type="PANTHER" id="PTHR30231">
    <property type="entry name" value="DNA POLYMERASE III SUBUNIT EPSILON"/>
    <property type="match status" value="1"/>
</dbReference>
<dbReference type="AlphaFoldDB" id="A0A4R6TPC0"/>
<reference evidence="7 8" key="1">
    <citation type="submission" date="2019-03" db="EMBL/GenBank/DDBJ databases">
        <title>Genomic Encyclopedia of Archaeal and Bacterial Type Strains, Phase II (KMG-II): from individual species to whole genera.</title>
        <authorList>
            <person name="Goeker M."/>
        </authorList>
    </citation>
    <scope>NUCLEOTIDE SEQUENCE [LARGE SCALE GENOMIC DNA]</scope>
    <source>
        <strain evidence="7 8">DSM 18435</strain>
    </source>
</reference>
<dbReference type="InterPro" id="IPR012337">
    <property type="entry name" value="RNaseH-like_sf"/>
</dbReference>
<accession>A0A4R6TPC0</accession>
<evidence type="ECO:0000313" key="8">
    <source>
        <dbReference type="Proteomes" id="UP000295468"/>
    </source>
</evidence>
<dbReference type="PANTHER" id="PTHR30231:SF4">
    <property type="entry name" value="PROTEIN NEN2"/>
    <property type="match status" value="1"/>
</dbReference>
<dbReference type="GO" id="GO:0003676">
    <property type="term" value="F:nucleic acid binding"/>
    <property type="evidence" value="ECO:0007669"/>
    <property type="project" value="InterPro"/>
</dbReference>
<evidence type="ECO:0000259" key="6">
    <source>
        <dbReference type="SMART" id="SM00479"/>
    </source>
</evidence>
<dbReference type="EMBL" id="SNYI01000002">
    <property type="protein sequence ID" value="TDQ31211.1"/>
    <property type="molecule type" value="Genomic_DNA"/>
</dbReference>
<comment type="caution">
    <text evidence="7">The sequence shown here is derived from an EMBL/GenBank/DDBJ whole genome shotgun (WGS) entry which is preliminary data.</text>
</comment>
<dbReference type="Proteomes" id="UP000295468">
    <property type="component" value="Unassembled WGS sequence"/>
</dbReference>
<evidence type="ECO:0000256" key="1">
    <source>
        <dbReference type="ARBA" id="ARBA00022722"/>
    </source>
</evidence>
<dbReference type="SUPFAM" id="SSF53098">
    <property type="entry name" value="Ribonuclease H-like"/>
    <property type="match status" value="1"/>
</dbReference>
<protein>
    <submittedName>
        <fullName evidence="7">DNA polymerase-3 subunit epsilon</fullName>
    </submittedName>
</protein>
<evidence type="ECO:0000256" key="5">
    <source>
        <dbReference type="ARBA" id="ARBA00026073"/>
    </source>
</evidence>
<sequence length="217" mass="25486">MNKTSFSRFFYRLWRSITEAYSDDLYQDPWKFEYVVLDTETTGFDYYTDRILCIGALKLREDRINVNDCLEIYLEQQHYNRDSTEVHGILKNEGKDCLGEKEAMIKLINYIGDAIIVAHHTRFDMTMINKALKRQGLPTLKNRTLDTSKMYRKTLIASPLLKKKPSYSLDELADKFNLSKKDRHTALGDAYITALAFIRIVKILRKKYLNLTVMDLM</sequence>
<evidence type="ECO:0000313" key="7">
    <source>
        <dbReference type="EMBL" id="TDQ31211.1"/>
    </source>
</evidence>
<dbReference type="SMART" id="SM00479">
    <property type="entry name" value="EXOIII"/>
    <property type="match status" value="1"/>
</dbReference>
<dbReference type="Gene3D" id="3.30.420.10">
    <property type="entry name" value="Ribonuclease H-like superfamily/Ribonuclease H"/>
    <property type="match status" value="1"/>
</dbReference>
<dbReference type="RefSeq" id="WP_133644051.1">
    <property type="nucleotide sequence ID" value="NZ_SNYI01000002.1"/>
</dbReference>
<name>A0A4R6TPC0_9FLAO</name>
<dbReference type="Pfam" id="PF00929">
    <property type="entry name" value="RNase_T"/>
    <property type="match status" value="1"/>
</dbReference>
<keyword evidence="2" id="KW-0378">Hydrolase</keyword>
<organism evidence="7 8">
    <name type="scientific">Zeaxanthinibacter enoshimensis</name>
    <dbReference type="NCBI Taxonomy" id="392009"/>
    <lineage>
        <taxon>Bacteria</taxon>
        <taxon>Pseudomonadati</taxon>
        <taxon>Bacteroidota</taxon>
        <taxon>Flavobacteriia</taxon>
        <taxon>Flavobacteriales</taxon>
        <taxon>Flavobacteriaceae</taxon>
        <taxon>Zeaxanthinibacter</taxon>
    </lineage>
</organism>
<dbReference type="OrthoDB" id="9803913at2"/>
<gene>
    <name evidence="7" type="ORF">CLV82_1916</name>
</gene>
<dbReference type="GO" id="GO:0006259">
    <property type="term" value="P:DNA metabolic process"/>
    <property type="evidence" value="ECO:0007669"/>
    <property type="project" value="UniProtKB-ARBA"/>
</dbReference>
<dbReference type="FunFam" id="3.30.420.10:FF:000045">
    <property type="entry name" value="3'-5' exonuclease DinG"/>
    <property type="match status" value="1"/>
</dbReference>
<dbReference type="GO" id="GO:0008408">
    <property type="term" value="F:3'-5' exonuclease activity"/>
    <property type="evidence" value="ECO:0007669"/>
    <property type="project" value="TreeGrafter"/>
</dbReference>